<name>A0A0B0ML92_GOSAR</name>
<keyword evidence="2" id="KW-1185">Reference proteome</keyword>
<gene>
    <name evidence="1" type="ORF">F383_38595</name>
</gene>
<proteinExistence type="predicted"/>
<reference evidence="2" key="1">
    <citation type="submission" date="2014-09" db="EMBL/GenBank/DDBJ databases">
        <authorList>
            <person name="Mudge J."/>
            <person name="Ramaraj T."/>
            <person name="Lindquist I.E."/>
            <person name="Bharti A.K."/>
            <person name="Sundararajan A."/>
            <person name="Cameron C.T."/>
            <person name="Woodward J.E."/>
            <person name="May G.D."/>
            <person name="Brubaker C."/>
            <person name="Broadhvest J."/>
            <person name="Wilkins T.A."/>
        </authorList>
    </citation>
    <scope>NUCLEOTIDE SEQUENCE</scope>
    <source>
        <strain evidence="2">cv. AKA8401</strain>
    </source>
</reference>
<dbReference type="AlphaFoldDB" id="A0A0B0ML92"/>
<protein>
    <submittedName>
        <fullName evidence="1">Uncharacterized protein</fullName>
    </submittedName>
</protein>
<dbReference type="Proteomes" id="UP000032142">
    <property type="component" value="Unassembled WGS sequence"/>
</dbReference>
<comment type="caution">
    <text evidence="1">The sequence shown here is derived from an EMBL/GenBank/DDBJ whole genome shotgun (WGS) entry which is preliminary data.</text>
</comment>
<sequence>MVFEIYPDMRSAGYMLEIYPDLKSTGFVL</sequence>
<organism evidence="1 2">
    <name type="scientific">Gossypium arboreum</name>
    <name type="common">Tree cotton</name>
    <name type="synonym">Gossypium nanking</name>
    <dbReference type="NCBI Taxonomy" id="29729"/>
    <lineage>
        <taxon>Eukaryota</taxon>
        <taxon>Viridiplantae</taxon>
        <taxon>Streptophyta</taxon>
        <taxon>Embryophyta</taxon>
        <taxon>Tracheophyta</taxon>
        <taxon>Spermatophyta</taxon>
        <taxon>Magnoliopsida</taxon>
        <taxon>eudicotyledons</taxon>
        <taxon>Gunneridae</taxon>
        <taxon>Pentapetalae</taxon>
        <taxon>rosids</taxon>
        <taxon>malvids</taxon>
        <taxon>Malvales</taxon>
        <taxon>Malvaceae</taxon>
        <taxon>Malvoideae</taxon>
        <taxon>Gossypium</taxon>
    </lineage>
</organism>
<evidence type="ECO:0000313" key="2">
    <source>
        <dbReference type="Proteomes" id="UP000032142"/>
    </source>
</evidence>
<accession>A0A0B0ML92</accession>
<evidence type="ECO:0000313" key="1">
    <source>
        <dbReference type="EMBL" id="KHF99695.1"/>
    </source>
</evidence>
<dbReference type="EMBL" id="JRRC01090423">
    <property type="protein sequence ID" value="KHF99695.1"/>
    <property type="molecule type" value="Genomic_DNA"/>
</dbReference>